<organism evidence="4">
    <name type="scientific">Nippostrongylus brasiliensis</name>
    <name type="common">Rat hookworm</name>
    <dbReference type="NCBI Taxonomy" id="27835"/>
    <lineage>
        <taxon>Eukaryota</taxon>
        <taxon>Metazoa</taxon>
        <taxon>Ecdysozoa</taxon>
        <taxon>Nematoda</taxon>
        <taxon>Chromadorea</taxon>
        <taxon>Rhabditida</taxon>
        <taxon>Rhabditina</taxon>
        <taxon>Rhabditomorpha</taxon>
        <taxon>Strongyloidea</taxon>
        <taxon>Heligmosomidae</taxon>
        <taxon>Nippostrongylus</taxon>
    </lineage>
</organism>
<accession>A0A0N4XM16</accession>
<dbReference type="AlphaFoldDB" id="A0A0N4XM16"/>
<reference evidence="2 3" key="2">
    <citation type="submission" date="2018-11" db="EMBL/GenBank/DDBJ databases">
        <authorList>
            <consortium name="Pathogen Informatics"/>
        </authorList>
    </citation>
    <scope>NUCLEOTIDE SEQUENCE [LARGE SCALE GENOMIC DNA]</scope>
</reference>
<dbReference type="WBParaSite" id="NBR_0000356801-mRNA-1">
    <property type="protein sequence ID" value="NBR_0000356801-mRNA-1"/>
    <property type="gene ID" value="NBR_0000356801"/>
</dbReference>
<name>A0A0N4XM16_NIPBR</name>
<dbReference type="Proteomes" id="UP000271162">
    <property type="component" value="Unassembled WGS sequence"/>
</dbReference>
<feature type="region of interest" description="Disordered" evidence="1">
    <location>
        <begin position="1"/>
        <end position="41"/>
    </location>
</feature>
<evidence type="ECO:0000256" key="1">
    <source>
        <dbReference type="SAM" id="MobiDB-lite"/>
    </source>
</evidence>
<protein>
    <submittedName>
        <fullName evidence="2 4">Uncharacterized protein</fullName>
    </submittedName>
</protein>
<sequence>MTTIRRPHLKHVDVSPAKTSHGVDPAERKATQRSPEKHMEKNIFERLEDDEYSQTGMRRSRARQMAVERVRRPMCSTAREELSLTLGFLEFRVWLLVQMRLIGALSAHLAFHDRK</sequence>
<reference evidence="4" key="1">
    <citation type="submission" date="2017-02" db="UniProtKB">
        <authorList>
            <consortium name="WormBaseParasite"/>
        </authorList>
    </citation>
    <scope>IDENTIFICATION</scope>
</reference>
<evidence type="ECO:0000313" key="3">
    <source>
        <dbReference type="Proteomes" id="UP000271162"/>
    </source>
</evidence>
<proteinExistence type="predicted"/>
<evidence type="ECO:0000313" key="4">
    <source>
        <dbReference type="WBParaSite" id="NBR_0000356801-mRNA-1"/>
    </source>
</evidence>
<feature type="compositionally biased region" description="Basic and acidic residues" evidence="1">
    <location>
        <begin position="24"/>
        <end position="41"/>
    </location>
</feature>
<gene>
    <name evidence="2" type="ORF">NBR_LOCUS3568</name>
</gene>
<keyword evidence="3" id="KW-1185">Reference proteome</keyword>
<dbReference type="EMBL" id="UYSL01005492">
    <property type="protein sequence ID" value="VDL67157.1"/>
    <property type="molecule type" value="Genomic_DNA"/>
</dbReference>
<evidence type="ECO:0000313" key="2">
    <source>
        <dbReference type="EMBL" id="VDL67157.1"/>
    </source>
</evidence>